<evidence type="ECO:0000313" key="2">
    <source>
        <dbReference type="Proteomes" id="UP000252586"/>
    </source>
</evidence>
<dbReference type="AlphaFoldDB" id="A0A366DPV6"/>
<dbReference type="EMBL" id="QNRE01000004">
    <property type="protein sequence ID" value="RBO91304.1"/>
    <property type="molecule type" value="Genomic_DNA"/>
</dbReference>
<protein>
    <submittedName>
        <fullName evidence="1">Uncharacterized protein</fullName>
    </submittedName>
</protein>
<evidence type="ECO:0000313" key="1">
    <source>
        <dbReference type="EMBL" id="RBO91304.1"/>
    </source>
</evidence>
<dbReference type="STRING" id="1210090.GCA_001613185_00933"/>
<comment type="caution">
    <text evidence="1">The sequence shown here is derived from an EMBL/GenBank/DDBJ whole genome shotgun (WGS) entry which is preliminary data.</text>
</comment>
<accession>A0A366DPV6</accession>
<organism evidence="1 2">
    <name type="scientific">Nocardia puris</name>
    <dbReference type="NCBI Taxonomy" id="208602"/>
    <lineage>
        <taxon>Bacteria</taxon>
        <taxon>Bacillati</taxon>
        <taxon>Actinomycetota</taxon>
        <taxon>Actinomycetes</taxon>
        <taxon>Mycobacteriales</taxon>
        <taxon>Nocardiaceae</taxon>
        <taxon>Nocardia</taxon>
    </lineage>
</organism>
<reference evidence="1 2" key="1">
    <citation type="submission" date="2018-06" db="EMBL/GenBank/DDBJ databases">
        <title>Genomic Encyclopedia of Type Strains, Phase IV (KMG-IV): sequencing the most valuable type-strain genomes for metagenomic binning, comparative biology and taxonomic classification.</title>
        <authorList>
            <person name="Goeker M."/>
        </authorList>
    </citation>
    <scope>NUCLEOTIDE SEQUENCE [LARGE SCALE GENOMIC DNA]</scope>
    <source>
        <strain evidence="1 2">DSM 44599</strain>
    </source>
</reference>
<keyword evidence="2" id="KW-1185">Reference proteome</keyword>
<name>A0A366DPV6_9NOCA</name>
<proteinExistence type="predicted"/>
<sequence>MAVYIRREAPGDLPFKQEMWMEYARYLFHVAATGQFFAGYQRRPPWWAVNFADNFGHEAVFV</sequence>
<gene>
    <name evidence="1" type="ORF">DFR74_1046</name>
</gene>
<dbReference type="Proteomes" id="UP000252586">
    <property type="component" value="Unassembled WGS sequence"/>
</dbReference>